<dbReference type="HAMAP" id="MF_00275">
    <property type="entry name" value="KdpA"/>
    <property type="match status" value="1"/>
</dbReference>
<feature type="transmembrane region" description="Helical" evidence="9">
    <location>
        <begin position="416"/>
        <end position="438"/>
    </location>
</feature>
<evidence type="ECO:0000256" key="1">
    <source>
        <dbReference type="ARBA" id="ARBA00022448"/>
    </source>
</evidence>
<evidence type="ECO:0000313" key="11">
    <source>
        <dbReference type="Proteomes" id="UP000190080"/>
    </source>
</evidence>
<dbReference type="PIRSF" id="PIRSF001294">
    <property type="entry name" value="K_ATPaseA"/>
    <property type="match status" value="1"/>
</dbReference>
<keyword evidence="3 9" id="KW-0633">Potassium transport</keyword>
<accession>A0A1V4IQ46</accession>
<feature type="transmembrane region" description="Helical" evidence="9">
    <location>
        <begin position="173"/>
        <end position="194"/>
    </location>
</feature>
<evidence type="ECO:0000256" key="4">
    <source>
        <dbReference type="ARBA" id="ARBA00022692"/>
    </source>
</evidence>
<dbReference type="RefSeq" id="WP_079423894.1">
    <property type="nucleotide sequence ID" value="NZ_MZGV01000018.1"/>
</dbReference>
<dbReference type="EMBL" id="MZGV01000018">
    <property type="protein sequence ID" value="OPJ61940.1"/>
    <property type="molecule type" value="Genomic_DNA"/>
</dbReference>
<name>A0A1V4IQ46_9CLOT</name>
<evidence type="ECO:0000256" key="2">
    <source>
        <dbReference type="ARBA" id="ARBA00022475"/>
    </source>
</evidence>
<keyword evidence="8 9" id="KW-0472">Membrane</keyword>
<evidence type="ECO:0000256" key="9">
    <source>
        <dbReference type="HAMAP-Rule" id="MF_00275"/>
    </source>
</evidence>
<dbReference type="NCBIfam" id="TIGR00680">
    <property type="entry name" value="kdpA"/>
    <property type="match status" value="1"/>
</dbReference>
<evidence type="ECO:0000256" key="8">
    <source>
        <dbReference type="ARBA" id="ARBA00023136"/>
    </source>
</evidence>
<feature type="transmembrane region" description="Helical" evidence="9">
    <location>
        <begin position="525"/>
        <end position="549"/>
    </location>
</feature>
<dbReference type="GO" id="GO:0030955">
    <property type="term" value="F:potassium ion binding"/>
    <property type="evidence" value="ECO:0007669"/>
    <property type="project" value="UniProtKB-UniRule"/>
</dbReference>
<comment type="function">
    <text evidence="9">Part of the high-affinity ATP-driven potassium transport (or Kdp) system, which catalyzes the hydrolysis of ATP coupled with the electrogenic transport of potassium into the cytoplasm. This subunit binds the extracellular potassium ions and delivers the ions to the membrane domain of KdpB through an intramembrane tunnel.</text>
</comment>
<keyword evidence="5 9" id="KW-0630">Potassium</keyword>
<keyword evidence="10" id="KW-0378">Hydrolase</keyword>
<feature type="transmembrane region" description="Helical" evidence="9">
    <location>
        <begin position="479"/>
        <end position="504"/>
    </location>
</feature>
<keyword evidence="2 9" id="KW-1003">Cell membrane</keyword>
<dbReference type="InterPro" id="IPR004623">
    <property type="entry name" value="KdpA"/>
</dbReference>
<dbReference type="AlphaFoldDB" id="A0A1V4IQ46"/>
<evidence type="ECO:0000256" key="7">
    <source>
        <dbReference type="ARBA" id="ARBA00023065"/>
    </source>
</evidence>
<dbReference type="PANTHER" id="PTHR30607">
    <property type="entry name" value="POTASSIUM-TRANSPORTING ATPASE A CHAIN"/>
    <property type="match status" value="1"/>
</dbReference>
<comment type="subcellular location">
    <subcellularLocation>
        <location evidence="9">Cell membrane</location>
        <topology evidence="9">Multi-pass membrane protein</topology>
    </subcellularLocation>
</comment>
<feature type="transmembrane region" description="Helical" evidence="9">
    <location>
        <begin position="131"/>
        <end position="152"/>
    </location>
</feature>
<evidence type="ECO:0000256" key="6">
    <source>
        <dbReference type="ARBA" id="ARBA00022989"/>
    </source>
</evidence>
<comment type="caution">
    <text evidence="10">The sequence shown here is derived from an EMBL/GenBank/DDBJ whole genome shotgun (WGS) entry which is preliminary data.</text>
</comment>
<feature type="transmembrane region" description="Helical" evidence="9">
    <location>
        <begin position="377"/>
        <end position="396"/>
    </location>
</feature>
<dbReference type="Proteomes" id="UP000190080">
    <property type="component" value="Unassembled WGS sequence"/>
</dbReference>
<organism evidence="10 11">
    <name type="scientific">Clostridium oryzae</name>
    <dbReference type="NCBI Taxonomy" id="1450648"/>
    <lineage>
        <taxon>Bacteria</taxon>
        <taxon>Bacillati</taxon>
        <taxon>Bacillota</taxon>
        <taxon>Clostridia</taxon>
        <taxon>Eubacteriales</taxon>
        <taxon>Clostridiaceae</taxon>
        <taxon>Clostridium</taxon>
    </lineage>
</organism>
<dbReference type="OrthoDB" id="9763796at2"/>
<dbReference type="Pfam" id="PF03814">
    <property type="entry name" value="KdpA"/>
    <property type="match status" value="1"/>
</dbReference>
<evidence type="ECO:0000313" key="10">
    <source>
        <dbReference type="EMBL" id="OPJ61940.1"/>
    </source>
</evidence>
<keyword evidence="6 9" id="KW-1133">Transmembrane helix</keyword>
<dbReference type="STRING" id="1450648.CLORY_20320"/>
<gene>
    <name evidence="9 10" type="primary">kdpA</name>
    <name evidence="10" type="ORF">CLORY_20320</name>
</gene>
<evidence type="ECO:0000256" key="5">
    <source>
        <dbReference type="ARBA" id="ARBA00022958"/>
    </source>
</evidence>
<keyword evidence="11" id="KW-1185">Reference proteome</keyword>
<feature type="transmembrane region" description="Helical" evidence="9">
    <location>
        <begin position="6"/>
        <end position="25"/>
    </location>
</feature>
<dbReference type="GO" id="GO:0008556">
    <property type="term" value="F:P-type potassium transmembrane transporter activity"/>
    <property type="evidence" value="ECO:0007669"/>
    <property type="project" value="InterPro"/>
</dbReference>
<sequence>MEWLQIIITLILFMLLVVTVGRYLYHVASGKKMFGDVFFNKVDGFIYKICGINKDQEMNWKQYVFSLIAVNAVMVLLGYIILRIQSIHLLNPNKIGGMEESLSFNTIISFMTNTNLQDYSGESGLSHLSQMIVIIFMMFTSGATGVSAALAFMRGIIGNKKTVGNFFVDLTRVITRVLLPLSIVVGMILVSQGVPQTLSGTQTVTTIEGKMQDIALGPVAALESIKHLGTNGGGFFGANSSHPFENPTPISNLIELLSMMLIPGSLVFTFGLMLKNKKQGWAIFAAMSILFLIGLPLCYFSEKAGNPALAHIGLNQLMGNMEGKEVRFGIGQSALFTTVTTAFTTGSVNNMHDSLTPLGGVVPLINMMLNVVFGGEGVGFINMIMYAILTVFLCGLMVGRTPEFLSKKIEGNEIKLVALAIIIHPFLILMFSALALIVPQGLAGISNHGFHGLSQVVYQFASSAANNGSGFEGLGDNTMFWNTAAGVVMFYGRYLSIALLLAVAGSLASKRAIPVSNGTFRTDNAMFTITLVFIVLIIGALTFLPALALGPIAEHLTLWH</sequence>
<protein>
    <recommendedName>
        <fullName evidence="9">Potassium-transporting ATPase potassium-binding subunit</fullName>
    </recommendedName>
    <alternativeName>
        <fullName evidence="9">ATP phosphohydrolase [potassium-transporting] A chain</fullName>
    </alternativeName>
    <alternativeName>
        <fullName evidence="9">Potassium-binding and translocating subunit A</fullName>
    </alternativeName>
    <alternativeName>
        <fullName evidence="9">Potassium-translocating ATPase A chain</fullName>
    </alternativeName>
</protein>
<keyword evidence="1 9" id="KW-0813">Transport</keyword>
<feature type="transmembrane region" description="Helical" evidence="9">
    <location>
        <begin position="281"/>
        <end position="300"/>
    </location>
</feature>
<dbReference type="GO" id="GO:0005886">
    <property type="term" value="C:plasma membrane"/>
    <property type="evidence" value="ECO:0007669"/>
    <property type="project" value="UniProtKB-SubCell"/>
</dbReference>
<dbReference type="PANTHER" id="PTHR30607:SF2">
    <property type="entry name" value="POTASSIUM-TRANSPORTING ATPASE POTASSIUM-BINDING SUBUNIT"/>
    <property type="match status" value="1"/>
</dbReference>
<keyword evidence="4 9" id="KW-0812">Transmembrane</keyword>
<feature type="transmembrane region" description="Helical" evidence="9">
    <location>
        <begin position="253"/>
        <end position="274"/>
    </location>
</feature>
<evidence type="ECO:0000256" key="3">
    <source>
        <dbReference type="ARBA" id="ARBA00022538"/>
    </source>
</evidence>
<proteinExistence type="inferred from homology"/>
<comment type="subunit">
    <text evidence="9">The system is composed of three essential subunits: KdpA, KdpB and KdpC.</text>
</comment>
<reference evidence="10 11" key="1">
    <citation type="submission" date="2017-03" db="EMBL/GenBank/DDBJ databases">
        <title>Genome sequence of Clostridium oryzae DSM 28571.</title>
        <authorList>
            <person name="Poehlein A."/>
            <person name="Daniel R."/>
        </authorList>
    </citation>
    <scope>NUCLEOTIDE SEQUENCE [LARGE SCALE GENOMIC DNA]</scope>
    <source>
        <strain evidence="10 11">DSM 28571</strain>
    </source>
</reference>
<feature type="transmembrane region" description="Helical" evidence="9">
    <location>
        <begin position="63"/>
        <end position="82"/>
    </location>
</feature>
<keyword evidence="7 9" id="KW-0406">Ion transport</keyword>
<comment type="similarity">
    <text evidence="9">Belongs to the KdpA family.</text>
</comment>
<dbReference type="GO" id="GO:0016787">
    <property type="term" value="F:hydrolase activity"/>
    <property type="evidence" value="ECO:0007669"/>
    <property type="project" value="UniProtKB-KW"/>
</dbReference>